<evidence type="ECO:0000313" key="7">
    <source>
        <dbReference type="EMBL" id="KAK8240136.1"/>
    </source>
</evidence>
<dbReference type="Proteomes" id="UP001492380">
    <property type="component" value="Unassembled WGS sequence"/>
</dbReference>
<dbReference type="PANTHER" id="PTHR10019">
    <property type="entry name" value="SNF5"/>
    <property type="match status" value="1"/>
</dbReference>
<feature type="region of interest" description="Disordered" evidence="6">
    <location>
        <begin position="41"/>
        <end position="98"/>
    </location>
</feature>
<evidence type="ECO:0000313" key="8">
    <source>
        <dbReference type="Proteomes" id="UP001492380"/>
    </source>
</evidence>
<feature type="compositionally biased region" description="Basic and acidic residues" evidence="6">
    <location>
        <begin position="434"/>
        <end position="456"/>
    </location>
</feature>
<evidence type="ECO:0000256" key="4">
    <source>
        <dbReference type="ARBA" id="ARBA00023163"/>
    </source>
</evidence>
<feature type="region of interest" description="Disordered" evidence="6">
    <location>
        <begin position="482"/>
        <end position="518"/>
    </location>
</feature>
<comment type="caution">
    <text evidence="7">The sequence shown here is derived from an EMBL/GenBank/DDBJ whole genome shotgun (WGS) entry which is preliminary data.</text>
</comment>
<sequence length="583" mass="65267">MSSLTAKTNPPQAFISSYAPRIRLYANSLLQPVIAQSQQLPPVRTTKRGTTAINYAEDGYDDDDFDDSEGPRRRPTGLRSLRQQEDPVAKQGPDASQLGKELIAPVDVQGIWREWMGKPKRAMTEKQLYAQTLLPENFIPIRIDLTIQGYRPDPPLPTPHNAREYGIDENLPAYKQPEMTPSYRLKDSITWNLHETLYTPEMYARTFVDDMDFAQDRKMMIIQEIAGQIRQQLEEYAGVAMHPLFHSTNTAANGLSSLSVQPGASRDQSSTPAPTSNFAPTPSAGPNGTGGASTPIPAGADGSNISATATRLPADDVHNPDDTYRCILNLNINIKNRLYSDKFEWSLLHPPGYAEMFAKQTCADMGLSGEWVSAMSHAIHEAVLRLKKEACENGGLVGYGEIDNDAAEGAEAGWRYDPENLCDDWEPKVETLSKEEIEKREGDRERQIRRLRRETARFSSTSNMQGGIPAGSEYYLLEQAEERMGRGERSKKKRRFRSLSPQARDSPDTTGGYGGQGGGLTDWERQSWHCTHCKLSGQAVWAVRDGPHGSRTLCHNCGYLYERDKRLPAIFLNLHIQDQYMKR</sequence>
<comment type="subcellular location">
    <subcellularLocation>
        <location evidence="1">Nucleus</location>
    </subcellularLocation>
</comment>
<feature type="compositionally biased region" description="Polar residues" evidence="6">
    <location>
        <begin position="255"/>
        <end position="286"/>
    </location>
</feature>
<reference evidence="7 8" key="1">
    <citation type="submission" date="2024-04" db="EMBL/GenBank/DDBJ databases">
        <title>Phyllosticta paracitricarpa is synonymous to the EU quarantine fungus P. citricarpa based on phylogenomic analyses.</title>
        <authorList>
            <consortium name="Lawrence Berkeley National Laboratory"/>
            <person name="Van Ingen-Buijs V.A."/>
            <person name="Van Westerhoven A.C."/>
            <person name="Haridas S."/>
            <person name="Skiadas P."/>
            <person name="Martin F."/>
            <person name="Groenewald J.Z."/>
            <person name="Crous P.W."/>
            <person name="Seidl M.F."/>
        </authorList>
    </citation>
    <scope>NUCLEOTIDE SEQUENCE [LARGE SCALE GENOMIC DNA]</scope>
    <source>
        <strain evidence="7 8">CBS 123374</strain>
    </source>
</reference>
<accession>A0ABR1YVI8</accession>
<dbReference type="InterPro" id="IPR006939">
    <property type="entry name" value="SNF5"/>
</dbReference>
<keyword evidence="5" id="KW-0539">Nucleus</keyword>
<evidence type="ECO:0000256" key="6">
    <source>
        <dbReference type="SAM" id="MobiDB-lite"/>
    </source>
</evidence>
<name>A0ABR1YVI8_9PEZI</name>
<feature type="region of interest" description="Disordered" evidence="6">
    <location>
        <begin position="255"/>
        <end position="306"/>
    </location>
</feature>
<proteinExistence type="inferred from homology"/>
<comment type="similarity">
    <text evidence="2">Belongs to the SNF5 family.</text>
</comment>
<organism evidence="7 8">
    <name type="scientific">Phyllosticta capitalensis</name>
    <dbReference type="NCBI Taxonomy" id="121624"/>
    <lineage>
        <taxon>Eukaryota</taxon>
        <taxon>Fungi</taxon>
        <taxon>Dikarya</taxon>
        <taxon>Ascomycota</taxon>
        <taxon>Pezizomycotina</taxon>
        <taxon>Dothideomycetes</taxon>
        <taxon>Dothideomycetes incertae sedis</taxon>
        <taxon>Botryosphaeriales</taxon>
        <taxon>Phyllostictaceae</taxon>
        <taxon>Phyllosticta</taxon>
    </lineage>
</organism>
<dbReference type="Pfam" id="PF04855">
    <property type="entry name" value="SNF5"/>
    <property type="match status" value="1"/>
</dbReference>
<dbReference type="EMBL" id="JBBWRZ010000003">
    <property type="protein sequence ID" value="KAK8240136.1"/>
    <property type="molecule type" value="Genomic_DNA"/>
</dbReference>
<evidence type="ECO:0000256" key="3">
    <source>
        <dbReference type="ARBA" id="ARBA00023015"/>
    </source>
</evidence>
<evidence type="ECO:0000256" key="2">
    <source>
        <dbReference type="ARBA" id="ARBA00010239"/>
    </source>
</evidence>
<evidence type="ECO:0000256" key="5">
    <source>
        <dbReference type="ARBA" id="ARBA00023242"/>
    </source>
</evidence>
<gene>
    <name evidence="7" type="ORF">HDK90DRAFT_410957</name>
</gene>
<keyword evidence="8" id="KW-1185">Reference proteome</keyword>
<feature type="region of interest" description="Disordered" evidence="6">
    <location>
        <begin position="434"/>
        <end position="464"/>
    </location>
</feature>
<feature type="compositionally biased region" description="Acidic residues" evidence="6">
    <location>
        <begin position="58"/>
        <end position="68"/>
    </location>
</feature>
<keyword evidence="3" id="KW-0805">Transcription regulation</keyword>
<evidence type="ECO:0000256" key="1">
    <source>
        <dbReference type="ARBA" id="ARBA00004123"/>
    </source>
</evidence>
<keyword evidence="4" id="KW-0804">Transcription</keyword>
<protein>
    <submittedName>
        <fullName evidence="7">Uncharacterized protein</fullName>
    </submittedName>
</protein>